<comment type="subcellular location">
    <subcellularLocation>
        <location evidence="1">Cell membrane</location>
        <topology evidence="1">Multi-pass membrane protein</topology>
    </subcellularLocation>
</comment>
<dbReference type="GO" id="GO:0055085">
    <property type="term" value="P:transmembrane transport"/>
    <property type="evidence" value="ECO:0007669"/>
    <property type="project" value="InterPro"/>
</dbReference>
<dbReference type="InterPro" id="IPR004680">
    <property type="entry name" value="Cit_transptr-like_dom"/>
</dbReference>
<evidence type="ECO:0000256" key="4">
    <source>
        <dbReference type="ARBA" id="ARBA00022692"/>
    </source>
</evidence>
<dbReference type="PANTHER" id="PTHR43302">
    <property type="entry name" value="TRANSPORTER ARSB-RELATED"/>
    <property type="match status" value="1"/>
</dbReference>
<gene>
    <name evidence="10" type="ORF">IAC42_02095</name>
</gene>
<feature type="transmembrane region" description="Helical" evidence="7">
    <location>
        <begin position="78"/>
        <end position="105"/>
    </location>
</feature>
<keyword evidence="5 7" id="KW-1133">Transmembrane helix</keyword>
<reference evidence="10" key="2">
    <citation type="journal article" date="2021" name="PeerJ">
        <title>Extensive microbial diversity within the chicken gut microbiome revealed by metagenomics and culture.</title>
        <authorList>
            <person name="Gilroy R."/>
            <person name="Ravi A."/>
            <person name="Getino M."/>
            <person name="Pursley I."/>
            <person name="Horton D.L."/>
            <person name="Alikhan N.F."/>
            <person name="Baker D."/>
            <person name="Gharbi K."/>
            <person name="Hall N."/>
            <person name="Watson M."/>
            <person name="Adriaenssens E.M."/>
            <person name="Foster-Nyarko E."/>
            <person name="Jarju S."/>
            <person name="Secka A."/>
            <person name="Antonio M."/>
            <person name="Oren A."/>
            <person name="Chaudhuri R.R."/>
            <person name="La Ragione R."/>
            <person name="Hildebrand F."/>
            <person name="Pallen M.J."/>
        </authorList>
    </citation>
    <scope>NUCLEOTIDE SEQUENCE</scope>
    <source>
        <strain evidence="10">11167</strain>
    </source>
</reference>
<feature type="transmembrane region" description="Helical" evidence="7">
    <location>
        <begin position="310"/>
        <end position="331"/>
    </location>
</feature>
<evidence type="ECO:0000256" key="7">
    <source>
        <dbReference type="SAM" id="Phobius"/>
    </source>
</evidence>
<dbReference type="AlphaFoldDB" id="A0A9D9EC25"/>
<protein>
    <submittedName>
        <fullName evidence="10">Citrate transporter</fullName>
    </submittedName>
</protein>
<name>A0A9D9EC25_9SPIR</name>
<feature type="transmembrane region" description="Helical" evidence="7">
    <location>
        <begin position="149"/>
        <end position="173"/>
    </location>
</feature>
<proteinExistence type="predicted"/>
<evidence type="ECO:0000256" key="6">
    <source>
        <dbReference type="ARBA" id="ARBA00023136"/>
    </source>
</evidence>
<feature type="signal peptide" evidence="8">
    <location>
        <begin position="1"/>
        <end position="29"/>
    </location>
</feature>
<dbReference type="EMBL" id="JADIMU010000016">
    <property type="protein sequence ID" value="MBO8442539.1"/>
    <property type="molecule type" value="Genomic_DNA"/>
</dbReference>
<keyword evidence="8" id="KW-0732">Signal</keyword>
<keyword evidence="4 7" id="KW-0812">Transmembrane</keyword>
<feature type="chain" id="PRO_5039373377" evidence="8">
    <location>
        <begin position="30"/>
        <end position="375"/>
    </location>
</feature>
<evidence type="ECO:0000313" key="10">
    <source>
        <dbReference type="EMBL" id="MBO8442539.1"/>
    </source>
</evidence>
<feature type="transmembrane region" description="Helical" evidence="7">
    <location>
        <begin position="239"/>
        <end position="259"/>
    </location>
</feature>
<evidence type="ECO:0000256" key="8">
    <source>
        <dbReference type="SAM" id="SignalP"/>
    </source>
</evidence>
<dbReference type="PANTHER" id="PTHR43302:SF5">
    <property type="entry name" value="TRANSPORTER ARSB-RELATED"/>
    <property type="match status" value="1"/>
</dbReference>
<keyword evidence="3" id="KW-1003">Cell membrane</keyword>
<evidence type="ECO:0000313" key="11">
    <source>
        <dbReference type="Proteomes" id="UP000823633"/>
    </source>
</evidence>
<accession>A0A9D9EC25</accession>
<keyword evidence="2" id="KW-0813">Transport</keyword>
<organism evidence="10 11">
    <name type="scientific">Candidatus Aphodenecus pullistercoris</name>
    <dbReference type="NCBI Taxonomy" id="2840669"/>
    <lineage>
        <taxon>Bacteria</taxon>
        <taxon>Pseudomonadati</taxon>
        <taxon>Spirochaetota</taxon>
        <taxon>Spirochaetia</taxon>
        <taxon>Spirochaetales</taxon>
        <taxon>Candidatus Aphodenecus</taxon>
    </lineage>
</organism>
<feature type="domain" description="Citrate transporter-like" evidence="9">
    <location>
        <begin position="5"/>
        <end position="304"/>
    </location>
</feature>
<sequence length="375" mass="40918">MRNFIRREAVFCVALVLSLATAIVNPPSAAWLEAMDWKTLGTLFCLMGVSEGLKDSGIFAAASRALAHRAKDTRRLSFLMVAIVFVSSMLFTNDVALLMFVPFSLAMLQERMDEKGLASLIVLETVAANLGSMTTPVGNPQNLFIVSHYNLSAASFFATILPYSLASAILLLVSTPLMMARGTTVEADEAAENRPIKRRQATIWLIFLLAALLSVFRILDWRLLFAIEALYMLIFERKTLRRIDYILLLTFVCFFIFSANLRAIPALVGFLTGAMATSPVATSALVSQVISNVPAAILLSPFTADFTGPLVGTNIGGLGTPVASLASLISLKFFFARKDGRKGLYLAIFTVVNFTFLALLSLLVPLLQLFQTAQH</sequence>
<evidence type="ECO:0000256" key="2">
    <source>
        <dbReference type="ARBA" id="ARBA00022448"/>
    </source>
</evidence>
<evidence type="ECO:0000256" key="1">
    <source>
        <dbReference type="ARBA" id="ARBA00004651"/>
    </source>
</evidence>
<dbReference type="Pfam" id="PF03600">
    <property type="entry name" value="CitMHS"/>
    <property type="match status" value="1"/>
</dbReference>
<evidence type="ECO:0000256" key="5">
    <source>
        <dbReference type="ARBA" id="ARBA00022989"/>
    </source>
</evidence>
<evidence type="ECO:0000259" key="9">
    <source>
        <dbReference type="Pfam" id="PF03600"/>
    </source>
</evidence>
<evidence type="ECO:0000256" key="3">
    <source>
        <dbReference type="ARBA" id="ARBA00022475"/>
    </source>
</evidence>
<feature type="transmembrane region" description="Helical" evidence="7">
    <location>
        <begin position="117"/>
        <end position="137"/>
    </location>
</feature>
<keyword evidence="6 7" id="KW-0472">Membrane</keyword>
<dbReference type="Proteomes" id="UP000823633">
    <property type="component" value="Unassembled WGS sequence"/>
</dbReference>
<feature type="transmembrane region" description="Helical" evidence="7">
    <location>
        <begin position="201"/>
        <end position="219"/>
    </location>
</feature>
<feature type="transmembrane region" description="Helical" evidence="7">
    <location>
        <begin position="266"/>
        <end position="290"/>
    </location>
</feature>
<dbReference type="GO" id="GO:0005886">
    <property type="term" value="C:plasma membrane"/>
    <property type="evidence" value="ECO:0007669"/>
    <property type="project" value="UniProtKB-SubCell"/>
</dbReference>
<comment type="caution">
    <text evidence="10">The sequence shown here is derived from an EMBL/GenBank/DDBJ whole genome shotgun (WGS) entry which is preliminary data.</text>
</comment>
<feature type="transmembrane region" description="Helical" evidence="7">
    <location>
        <begin position="343"/>
        <end position="367"/>
    </location>
</feature>
<reference evidence="10" key="1">
    <citation type="submission" date="2020-10" db="EMBL/GenBank/DDBJ databases">
        <authorList>
            <person name="Gilroy R."/>
        </authorList>
    </citation>
    <scope>NUCLEOTIDE SEQUENCE</scope>
    <source>
        <strain evidence="10">11167</strain>
    </source>
</reference>